<feature type="non-terminal residue" evidence="1">
    <location>
        <position position="75"/>
    </location>
</feature>
<evidence type="ECO:0000313" key="1">
    <source>
        <dbReference type="EMBL" id="KAG8520420.1"/>
    </source>
</evidence>
<gene>
    <name evidence="1" type="ORF">J0S82_019771</name>
</gene>
<dbReference type="EMBL" id="JAGFMF010011568">
    <property type="protein sequence ID" value="KAG8520420.1"/>
    <property type="molecule type" value="Genomic_DNA"/>
</dbReference>
<organism evidence="1 2">
    <name type="scientific">Galemys pyrenaicus</name>
    <name type="common">Iberian desman</name>
    <name type="synonym">Pyrenean desman</name>
    <dbReference type="NCBI Taxonomy" id="202257"/>
    <lineage>
        <taxon>Eukaryota</taxon>
        <taxon>Metazoa</taxon>
        <taxon>Chordata</taxon>
        <taxon>Craniata</taxon>
        <taxon>Vertebrata</taxon>
        <taxon>Euteleostomi</taxon>
        <taxon>Mammalia</taxon>
        <taxon>Eutheria</taxon>
        <taxon>Laurasiatheria</taxon>
        <taxon>Eulipotyphla</taxon>
        <taxon>Talpidae</taxon>
        <taxon>Galemys</taxon>
    </lineage>
</organism>
<reference evidence="1" key="1">
    <citation type="journal article" date="2021" name="Evol. Appl.">
        <title>The genome of the Pyrenean desman and the effects of bottlenecks and inbreeding on the genomic landscape of an endangered species.</title>
        <authorList>
            <person name="Escoda L."/>
            <person name="Castresana J."/>
        </authorList>
    </citation>
    <scope>NUCLEOTIDE SEQUENCE</scope>
    <source>
        <strain evidence="1">IBE-C5619</strain>
    </source>
</reference>
<proteinExistence type="predicted"/>
<evidence type="ECO:0000313" key="2">
    <source>
        <dbReference type="Proteomes" id="UP000700334"/>
    </source>
</evidence>
<sequence>MKTILSNQTVDIQINAISLKGHIVTENGLQRQLQRGFNHINMRSCIAYLVSQPQKYELILEENIIEYVSNSVVLI</sequence>
<dbReference type="OrthoDB" id="10252633at2759"/>
<dbReference type="AlphaFoldDB" id="A0A8J6ANI6"/>
<keyword evidence="2" id="KW-1185">Reference proteome</keyword>
<comment type="caution">
    <text evidence="1">The sequence shown here is derived from an EMBL/GenBank/DDBJ whole genome shotgun (WGS) entry which is preliminary data.</text>
</comment>
<protein>
    <submittedName>
        <fullName evidence="1">Uncharacterized protein</fullName>
    </submittedName>
</protein>
<name>A0A8J6ANI6_GALPY</name>
<accession>A0A8J6ANI6</accession>
<dbReference type="Proteomes" id="UP000700334">
    <property type="component" value="Unassembled WGS sequence"/>
</dbReference>